<dbReference type="AlphaFoldDB" id="A0A1J4KSB3"/>
<dbReference type="RefSeq" id="XP_068367321.1">
    <property type="nucleotide sequence ID" value="XM_068514650.1"/>
</dbReference>
<dbReference type="Proteomes" id="UP000179807">
    <property type="component" value="Unassembled WGS sequence"/>
</dbReference>
<dbReference type="OrthoDB" id="10668758at2759"/>
<evidence type="ECO:0000256" key="1">
    <source>
        <dbReference type="SAM" id="MobiDB-lite"/>
    </source>
</evidence>
<gene>
    <name evidence="2" type="ORF">TRFO_43147</name>
</gene>
<reference evidence="2" key="1">
    <citation type="submission" date="2016-10" db="EMBL/GenBank/DDBJ databases">
        <authorList>
            <person name="Benchimol M."/>
            <person name="Almeida L.G."/>
            <person name="Vasconcelos A.T."/>
            <person name="Perreira-Neves A."/>
            <person name="Rosa I.A."/>
            <person name="Tasca T."/>
            <person name="Bogo M.R."/>
            <person name="de Souza W."/>
        </authorList>
    </citation>
    <scope>NUCLEOTIDE SEQUENCE [LARGE SCALE GENOMIC DNA]</scope>
    <source>
        <strain evidence="2">K</strain>
    </source>
</reference>
<dbReference type="Pfam" id="PF14555">
    <property type="entry name" value="UBA_4"/>
    <property type="match status" value="1"/>
</dbReference>
<feature type="region of interest" description="Disordered" evidence="1">
    <location>
        <begin position="56"/>
        <end position="89"/>
    </location>
</feature>
<proteinExistence type="predicted"/>
<feature type="compositionally biased region" description="Polar residues" evidence="1">
    <location>
        <begin position="56"/>
        <end position="65"/>
    </location>
</feature>
<protein>
    <recommendedName>
        <fullName evidence="4">UBA domain-containing protein</fullName>
    </recommendedName>
</protein>
<evidence type="ECO:0008006" key="4">
    <source>
        <dbReference type="Google" id="ProtNLM"/>
    </source>
</evidence>
<dbReference type="SUPFAM" id="SSF46934">
    <property type="entry name" value="UBA-like"/>
    <property type="match status" value="1"/>
</dbReference>
<evidence type="ECO:0000313" key="3">
    <source>
        <dbReference type="Proteomes" id="UP000179807"/>
    </source>
</evidence>
<sequence>MNEEDVQTFCDVTLQDRRTAIFCLQRHNNNLNLAITYYLDNSYRIVIPPDFMNDAGSSLSNNGDNSHSDPPRPANENNHDSTNANNNANANRNSQIIRNTSQQGVNQPPPASPIGSPSARQIRNVNKYQKEKPSLFIPFGVPLAEKPVAFDDHLSKGRKDLPPDPKLLFPSLNCPRVKCEVWKDGITWDSKFYSKNDTKCKEAMKQIEKNLLPTALFPDLEVVDVDIVFHKSKYSSEK</sequence>
<dbReference type="GeneID" id="94849354"/>
<organism evidence="2 3">
    <name type="scientific">Tritrichomonas foetus</name>
    <dbReference type="NCBI Taxonomy" id="1144522"/>
    <lineage>
        <taxon>Eukaryota</taxon>
        <taxon>Metamonada</taxon>
        <taxon>Parabasalia</taxon>
        <taxon>Tritrichomonadida</taxon>
        <taxon>Tritrichomonadidae</taxon>
        <taxon>Tritrichomonas</taxon>
    </lineage>
</organism>
<feature type="compositionally biased region" description="Low complexity" evidence="1">
    <location>
        <begin position="74"/>
        <end position="89"/>
    </location>
</feature>
<evidence type="ECO:0000313" key="2">
    <source>
        <dbReference type="EMBL" id="OHT14185.1"/>
    </source>
</evidence>
<comment type="caution">
    <text evidence="2">The sequence shown here is derived from an EMBL/GenBank/DDBJ whole genome shotgun (WGS) entry which is preliminary data.</text>
</comment>
<name>A0A1J4KSB3_9EUKA</name>
<dbReference type="InterPro" id="IPR009060">
    <property type="entry name" value="UBA-like_sf"/>
</dbReference>
<keyword evidence="3" id="KW-1185">Reference proteome</keyword>
<dbReference type="Gene3D" id="1.10.8.10">
    <property type="entry name" value="DNA helicase RuvA subunit, C-terminal domain"/>
    <property type="match status" value="1"/>
</dbReference>
<dbReference type="VEuPathDB" id="TrichDB:TRFO_43147"/>
<accession>A0A1J4KSB3</accession>
<dbReference type="EMBL" id="MLAK01000414">
    <property type="protein sequence ID" value="OHT14185.1"/>
    <property type="molecule type" value="Genomic_DNA"/>
</dbReference>